<accession>A0AAV7UXH7</accession>
<name>A0AAV7UXH7_PLEWA</name>
<proteinExistence type="predicted"/>
<protein>
    <submittedName>
        <fullName evidence="1">Uncharacterized protein</fullName>
    </submittedName>
</protein>
<feature type="non-terminal residue" evidence="1">
    <location>
        <position position="1"/>
    </location>
</feature>
<evidence type="ECO:0000313" key="2">
    <source>
        <dbReference type="Proteomes" id="UP001066276"/>
    </source>
</evidence>
<comment type="caution">
    <text evidence="1">The sequence shown here is derived from an EMBL/GenBank/DDBJ whole genome shotgun (WGS) entry which is preliminary data.</text>
</comment>
<sequence length="98" mass="11587">DGSCKVVRSKGPLSLDPSLPSAVAPKAVPRKSYFFSRHLLDNIPYSFVRFFFFKHKLYWIFWYRYIPHHSSKEILYSTISKMRFSYKLSTPNPVTVTY</sequence>
<dbReference type="AlphaFoldDB" id="A0AAV7UXH7"/>
<reference evidence="1" key="1">
    <citation type="journal article" date="2022" name="bioRxiv">
        <title>Sequencing and chromosome-scale assembly of the giantPleurodeles waltlgenome.</title>
        <authorList>
            <person name="Brown T."/>
            <person name="Elewa A."/>
            <person name="Iarovenko S."/>
            <person name="Subramanian E."/>
            <person name="Araus A.J."/>
            <person name="Petzold A."/>
            <person name="Susuki M."/>
            <person name="Suzuki K.-i.T."/>
            <person name="Hayashi T."/>
            <person name="Toyoda A."/>
            <person name="Oliveira C."/>
            <person name="Osipova E."/>
            <person name="Leigh N.D."/>
            <person name="Simon A."/>
            <person name="Yun M.H."/>
        </authorList>
    </citation>
    <scope>NUCLEOTIDE SEQUENCE</scope>
    <source>
        <strain evidence="1">20211129_DDA</strain>
        <tissue evidence="1">Liver</tissue>
    </source>
</reference>
<evidence type="ECO:0000313" key="1">
    <source>
        <dbReference type="EMBL" id="KAJ1193191.1"/>
    </source>
</evidence>
<gene>
    <name evidence="1" type="ORF">NDU88_002496</name>
</gene>
<feature type="non-terminal residue" evidence="1">
    <location>
        <position position="98"/>
    </location>
</feature>
<dbReference type="EMBL" id="JANPWB010000004">
    <property type="protein sequence ID" value="KAJ1193191.1"/>
    <property type="molecule type" value="Genomic_DNA"/>
</dbReference>
<organism evidence="1 2">
    <name type="scientific">Pleurodeles waltl</name>
    <name type="common">Iberian ribbed newt</name>
    <dbReference type="NCBI Taxonomy" id="8319"/>
    <lineage>
        <taxon>Eukaryota</taxon>
        <taxon>Metazoa</taxon>
        <taxon>Chordata</taxon>
        <taxon>Craniata</taxon>
        <taxon>Vertebrata</taxon>
        <taxon>Euteleostomi</taxon>
        <taxon>Amphibia</taxon>
        <taxon>Batrachia</taxon>
        <taxon>Caudata</taxon>
        <taxon>Salamandroidea</taxon>
        <taxon>Salamandridae</taxon>
        <taxon>Pleurodelinae</taxon>
        <taxon>Pleurodeles</taxon>
    </lineage>
</organism>
<keyword evidence="2" id="KW-1185">Reference proteome</keyword>
<dbReference type="Proteomes" id="UP001066276">
    <property type="component" value="Chromosome 2_2"/>
</dbReference>